<comment type="caution">
    <text evidence="1">The sequence shown here is derived from an EMBL/GenBank/DDBJ whole genome shotgun (WGS) entry which is preliminary data.</text>
</comment>
<dbReference type="Proteomes" id="UP001165121">
    <property type="component" value="Unassembled WGS sequence"/>
</dbReference>
<name>A0A9W6XPP8_9STRA</name>
<sequence length="66" mass="6967">MVIPVTLVDLGDVCPATSDDSLDAAFLLAIGLGTIDQNSSLSASYKIAEPGEYFTNKTRILVVAQH</sequence>
<evidence type="ECO:0000313" key="1">
    <source>
        <dbReference type="EMBL" id="GMF42834.1"/>
    </source>
</evidence>
<gene>
    <name evidence="1" type="ORF">Pfra01_001419700</name>
</gene>
<accession>A0A9W6XPP8</accession>
<dbReference type="EMBL" id="BSXT01001478">
    <property type="protein sequence ID" value="GMF42834.1"/>
    <property type="molecule type" value="Genomic_DNA"/>
</dbReference>
<reference evidence="1" key="1">
    <citation type="submission" date="2023-04" db="EMBL/GenBank/DDBJ databases">
        <title>Phytophthora fragariaefolia NBRC 109709.</title>
        <authorList>
            <person name="Ichikawa N."/>
            <person name="Sato H."/>
            <person name="Tonouchi N."/>
        </authorList>
    </citation>
    <scope>NUCLEOTIDE SEQUENCE</scope>
    <source>
        <strain evidence="1">NBRC 109709</strain>
    </source>
</reference>
<dbReference type="AlphaFoldDB" id="A0A9W6XPP8"/>
<evidence type="ECO:0000313" key="2">
    <source>
        <dbReference type="Proteomes" id="UP001165121"/>
    </source>
</evidence>
<proteinExistence type="predicted"/>
<organism evidence="1 2">
    <name type="scientific">Phytophthora fragariaefolia</name>
    <dbReference type="NCBI Taxonomy" id="1490495"/>
    <lineage>
        <taxon>Eukaryota</taxon>
        <taxon>Sar</taxon>
        <taxon>Stramenopiles</taxon>
        <taxon>Oomycota</taxon>
        <taxon>Peronosporomycetes</taxon>
        <taxon>Peronosporales</taxon>
        <taxon>Peronosporaceae</taxon>
        <taxon>Phytophthora</taxon>
    </lineage>
</organism>
<protein>
    <submittedName>
        <fullName evidence="1">Unnamed protein product</fullName>
    </submittedName>
</protein>
<keyword evidence="2" id="KW-1185">Reference proteome</keyword>